<dbReference type="OrthoDB" id="6975458at2"/>
<gene>
    <name evidence="13" type="ORF">GOQ09_05495</name>
</gene>
<organism evidence="13 14">
    <name type="scientific">Variovorax paradoxus</name>
    <dbReference type="NCBI Taxonomy" id="34073"/>
    <lineage>
        <taxon>Bacteria</taxon>
        <taxon>Pseudomonadati</taxon>
        <taxon>Pseudomonadota</taxon>
        <taxon>Betaproteobacteria</taxon>
        <taxon>Burkholderiales</taxon>
        <taxon>Comamonadaceae</taxon>
        <taxon>Variovorax</taxon>
    </lineage>
</organism>
<keyword evidence="8" id="KW-0626">Porin</keyword>
<sequence>MKKSLVALAALAVAGVASAQSSVTLFGVVDASISGYSSTSRDLNPTVFPNAFGIPTYLNQGSVKVSRRELANSGYNSSRIGFRGTEDLGGGLAASFWLEAPISNDDGQQGIATFNRRSTVSLSGGFGEVRLGRDYTPTFWNDTVFDPFGTNGVGTNIISTANSAFGAFGTPAASTAPFANVGQNNYTRASNTIGYFLPPNLGGFYGQVQYGFSEKTKYSPGLATPDVANNSRQGRYVGGRFGYANGPLDVALAYGSSTVGDQFYVGTTTKVNTLNLGASYDFGPVKLFGEVSRAKNKIDYEVTPLFTGGRPDVDLTGYLLGVTVPVGAGLIRASYSRVKYDFNEVQSPFAPAEADPKASKLALGYVHNLSKRTALYATVARISNKNGANLTVGGPAFVTGGGVFTPKNSTGYDFGIRHAF</sequence>
<evidence type="ECO:0000256" key="3">
    <source>
        <dbReference type="ARBA" id="ARBA00022448"/>
    </source>
</evidence>
<evidence type="ECO:0000313" key="14">
    <source>
        <dbReference type="Proteomes" id="UP000425817"/>
    </source>
</evidence>
<name>A0A6I6HDR9_VARPD</name>
<dbReference type="Pfam" id="PF13609">
    <property type="entry name" value="Porin_4"/>
    <property type="match status" value="1"/>
</dbReference>
<dbReference type="PRINTS" id="PR00184">
    <property type="entry name" value="NEISSPPORIN"/>
</dbReference>
<dbReference type="GO" id="GO:0046930">
    <property type="term" value="C:pore complex"/>
    <property type="evidence" value="ECO:0007669"/>
    <property type="project" value="UniProtKB-KW"/>
</dbReference>
<dbReference type="InterPro" id="IPR023614">
    <property type="entry name" value="Porin_dom_sf"/>
</dbReference>
<dbReference type="CDD" id="cd00342">
    <property type="entry name" value="gram_neg_porins"/>
    <property type="match status" value="1"/>
</dbReference>
<dbReference type="Gene3D" id="2.40.160.10">
    <property type="entry name" value="Porin"/>
    <property type="match status" value="1"/>
</dbReference>
<evidence type="ECO:0000256" key="1">
    <source>
        <dbReference type="ARBA" id="ARBA00004571"/>
    </source>
</evidence>
<dbReference type="RefSeq" id="WP_157612374.1">
    <property type="nucleotide sequence ID" value="NZ_CP046622.1"/>
</dbReference>
<keyword evidence="7" id="KW-0406">Ion transport</keyword>
<feature type="signal peptide" evidence="11">
    <location>
        <begin position="1"/>
        <end position="19"/>
    </location>
</feature>
<evidence type="ECO:0000256" key="5">
    <source>
        <dbReference type="ARBA" id="ARBA00022692"/>
    </source>
</evidence>
<evidence type="ECO:0000256" key="10">
    <source>
        <dbReference type="ARBA" id="ARBA00023237"/>
    </source>
</evidence>
<comment type="subunit">
    <text evidence="2">Homotrimer.</text>
</comment>
<dbReference type="EMBL" id="CP046622">
    <property type="protein sequence ID" value="QGW81064.1"/>
    <property type="molecule type" value="Genomic_DNA"/>
</dbReference>
<dbReference type="PANTHER" id="PTHR34501">
    <property type="entry name" value="PROTEIN YDDL-RELATED"/>
    <property type="match status" value="1"/>
</dbReference>
<proteinExistence type="predicted"/>
<evidence type="ECO:0000313" key="13">
    <source>
        <dbReference type="EMBL" id="QGW81064.1"/>
    </source>
</evidence>
<dbReference type="SUPFAM" id="SSF56935">
    <property type="entry name" value="Porins"/>
    <property type="match status" value="1"/>
</dbReference>
<keyword evidence="6 11" id="KW-0732">Signal</keyword>
<dbReference type="Proteomes" id="UP000425817">
    <property type="component" value="Chromosome"/>
</dbReference>
<keyword evidence="5" id="KW-0812">Transmembrane</keyword>
<dbReference type="GO" id="GO:0006811">
    <property type="term" value="P:monoatomic ion transport"/>
    <property type="evidence" value="ECO:0007669"/>
    <property type="project" value="UniProtKB-KW"/>
</dbReference>
<evidence type="ECO:0000256" key="7">
    <source>
        <dbReference type="ARBA" id="ARBA00023065"/>
    </source>
</evidence>
<evidence type="ECO:0000256" key="4">
    <source>
        <dbReference type="ARBA" id="ARBA00022452"/>
    </source>
</evidence>
<dbReference type="InterPro" id="IPR033900">
    <property type="entry name" value="Gram_neg_porin_domain"/>
</dbReference>
<feature type="domain" description="Porin" evidence="12">
    <location>
        <begin position="7"/>
        <end position="386"/>
    </location>
</feature>
<evidence type="ECO:0000256" key="11">
    <source>
        <dbReference type="SAM" id="SignalP"/>
    </source>
</evidence>
<comment type="subcellular location">
    <subcellularLocation>
        <location evidence="1">Cell outer membrane</location>
        <topology evidence="1">Multi-pass membrane protein</topology>
    </subcellularLocation>
</comment>
<evidence type="ECO:0000256" key="8">
    <source>
        <dbReference type="ARBA" id="ARBA00023114"/>
    </source>
</evidence>
<dbReference type="GO" id="GO:0015288">
    <property type="term" value="F:porin activity"/>
    <property type="evidence" value="ECO:0007669"/>
    <property type="project" value="UniProtKB-KW"/>
</dbReference>
<evidence type="ECO:0000256" key="9">
    <source>
        <dbReference type="ARBA" id="ARBA00023136"/>
    </source>
</evidence>
<keyword evidence="9" id="KW-0472">Membrane</keyword>
<dbReference type="PANTHER" id="PTHR34501:SF9">
    <property type="entry name" value="MAJOR OUTER MEMBRANE PROTEIN P.IA"/>
    <property type="match status" value="1"/>
</dbReference>
<evidence type="ECO:0000259" key="12">
    <source>
        <dbReference type="Pfam" id="PF13609"/>
    </source>
</evidence>
<evidence type="ECO:0000256" key="2">
    <source>
        <dbReference type="ARBA" id="ARBA00011233"/>
    </source>
</evidence>
<dbReference type="InterPro" id="IPR002299">
    <property type="entry name" value="Porin_Neis"/>
</dbReference>
<keyword evidence="10" id="KW-0998">Cell outer membrane</keyword>
<keyword evidence="4" id="KW-1134">Transmembrane beta strand</keyword>
<reference evidence="13 14" key="1">
    <citation type="submission" date="2019-12" db="EMBL/GenBank/DDBJ databases">
        <title>Hybrid Genome Assemblies of two High G+C Isolates from Undergraduate Microbiology Courses.</title>
        <authorList>
            <person name="Ne Ville C.J."/>
            <person name="Enright D."/>
            <person name="Hernandez I."/>
            <person name="Dodsworth J."/>
            <person name="Orwin P.M."/>
        </authorList>
    </citation>
    <scope>NUCLEOTIDE SEQUENCE [LARGE SCALE GENOMIC DNA]</scope>
    <source>
        <strain evidence="13 14">CSUSB</strain>
    </source>
</reference>
<dbReference type="AlphaFoldDB" id="A0A6I6HDR9"/>
<keyword evidence="3" id="KW-0813">Transport</keyword>
<accession>A0A6I6HDR9</accession>
<dbReference type="InterPro" id="IPR050298">
    <property type="entry name" value="Gram-neg_bact_OMP"/>
</dbReference>
<protein>
    <submittedName>
        <fullName evidence="13">Porin</fullName>
    </submittedName>
</protein>
<feature type="chain" id="PRO_5026265590" evidence="11">
    <location>
        <begin position="20"/>
        <end position="420"/>
    </location>
</feature>
<dbReference type="GO" id="GO:0009279">
    <property type="term" value="C:cell outer membrane"/>
    <property type="evidence" value="ECO:0007669"/>
    <property type="project" value="UniProtKB-SubCell"/>
</dbReference>
<evidence type="ECO:0000256" key="6">
    <source>
        <dbReference type="ARBA" id="ARBA00022729"/>
    </source>
</evidence>